<keyword evidence="2" id="KW-1185">Reference proteome</keyword>
<evidence type="ECO:0000313" key="2">
    <source>
        <dbReference type="Proteomes" id="UP000011568"/>
    </source>
</evidence>
<dbReference type="RefSeq" id="WP_004054289.1">
    <property type="nucleotide sequence ID" value="NZ_AOMC01000122.1"/>
</dbReference>
<comment type="caution">
    <text evidence="1">The sequence shown here is derived from an EMBL/GenBank/DDBJ whole genome shotgun (WGS) entry which is preliminary data.</text>
</comment>
<dbReference type="Proteomes" id="UP000011568">
    <property type="component" value="Unassembled WGS sequence"/>
</dbReference>
<organism evidence="1 2">
    <name type="scientific">Halococcus morrhuae DSM 1307</name>
    <dbReference type="NCBI Taxonomy" id="931277"/>
    <lineage>
        <taxon>Archaea</taxon>
        <taxon>Methanobacteriati</taxon>
        <taxon>Methanobacteriota</taxon>
        <taxon>Stenosarchaea group</taxon>
        <taxon>Halobacteria</taxon>
        <taxon>Halobacteriales</taxon>
        <taxon>Halococcaceae</taxon>
        <taxon>Halococcus</taxon>
    </lineage>
</organism>
<dbReference type="PATRIC" id="fig|931277.6.peg.1942"/>
<dbReference type="EMBL" id="AOMC01000122">
    <property type="protein sequence ID" value="EMA43021.1"/>
    <property type="molecule type" value="Genomic_DNA"/>
</dbReference>
<name>M0MBB6_HALMO</name>
<dbReference type="AlphaFoldDB" id="M0MBB6"/>
<dbReference type="GeneID" id="80396605"/>
<evidence type="ECO:0000313" key="1">
    <source>
        <dbReference type="EMBL" id="EMA43021.1"/>
    </source>
</evidence>
<gene>
    <name evidence="1" type="ORF">C448_09952</name>
</gene>
<sequence length="40" mass="4553">MHDFWNAEDDQQQEETITFLKNTALLGAAIAFLVRGSENQ</sequence>
<accession>M0MBB6</accession>
<proteinExistence type="predicted"/>
<protein>
    <submittedName>
        <fullName evidence="1">DoxX protein</fullName>
    </submittedName>
</protein>
<reference evidence="1 2" key="1">
    <citation type="journal article" date="2014" name="PLoS Genet.">
        <title>Phylogenetically driven sequencing of extremely halophilic archaea reveals strategies for static and dynamic osmo-response.</title>
        <authorList>
            <person name="Becker E.A."/>
            <person name="Seitzer P.M."/>
            <person name="Tritt A."/>
            <person name="Larsen D."/>
            <person name="Krusor M."/>
            <person name="Yao A.I."/>
            <person name="Wu D."/>
            <person name="Madern D."/>
            <person name="Eisen J.A."/>
            <person name="Darling A.E."/>
            <person name="Facciotti M.T."/>
        </authorList>
    </citation>
    <scope>NUCLEOTIDE SEQUENCE [LARGE SCALE GENOMIC DNA]</scope>
    <source>
        <strain evidence="1 2">DSM 1307</strain>
    </source>
</reference>